<dbReference type="SUPFAM" id="SSF46938">
    <property type="entry name" value="CRAL/TRIO N-terminal domain"/>
    <property type="match status" value="1"/>
</dbReference>
<dbReference type="SUPFAM" id="SSF52087">
    <property type="entry name" value="CRAL/TRIO domain"/>
    <property type="match status" value="1"/>
</dbReference>
<feature type="region of interest" description="Disordered" evidence="1">
    <location>
        <begin position="263"/>
        <end position="288"/>
    </location>
</feature>
<feature type="domain" description="CRAL-TRIO" evidence="2">
    <location>
        <begin position="32"/>
        <end position="237"/>
    </location>
</feature>
<dbReference type="CDD" id="cd00170">
    <property type="entry name" value="SEC14"/>
    <property type="match status" value="1"/>
</dbReference>
<evidence type="ECO:0000313" key="3">
    <source>
        <dbReference type="Proteomes" id="UP001652740"/>
    </source>
</evidence>
<dbReference type="PANTHER" id="PTHR10174:SF222">
    <property type="entry name" value="GH10083P-RELATED"/>
    <property type="match status" value="1"/>
</dbReference>
<reference evidence="4 5" key="1">
    <citation type="submission" date="2025-05" db="UniProtKB">
        <authorList>
            <consortium name="RefSeq"/>
        </authorList>
    </citation>
    <scope>IDENTIFICATION</scope>
    <source>
        <tissue evidence="4 5">Whole larvae</tissue>
    </source>
</reference>
<dbReference type="GeneID" id="113510817"/>
<dbReference type="PANTHER" id="PTHR10174">
    <property type="entry name" value="ALPHA-TOCOPHEROL TRANSFER PROTEIN-RELATED"/>
    <property type="match status" value="1"/>
</dbReference>
<dbReference type="RefSeq" id="XP_052752228.1">
    <property type="nucleotide sequence ID" value="XM_052896268.1"/>
</dbReference>
<organism evidence="3 6">
    <name type="scientific">Galleria mellonella</name>
    <name type="common">Greater wax moth</name>
    <dbReference type="NCBI Taxonomy" id="7137"/>
    <lineage>
        <taxon>Eukaryota</taxon>
        <taxon>Metazoa</taxon>
        <taxon>Ecdysozoa</taxon>
        <taxon>Arthropoda</taxon>
        <taxon>Hexapoda</taxon>
        <taxon>Insecta</taxon>
        <taxon>Pterygota</taxon>
        <taxon>Neoptera</taxon>
        <taxon>Endopterygota</taxon>
        <taxon>Lepidoptera</taxon>
        <taxon>Glossata</taxon>
        <taxon>Ditrysia</taxon>
        <taxon>Pyraloidea</taxon>
        <taxon>Pyralidae</taxon>
        <taxon>Galleriinae</taxon>
        <taxon>Galleria</taxon>
    </lineage>
</organism>
<dbReference type="Proteomes" id="UP001652740">
    <property type="component" value="Unplaced"/>
</dbReference>
<dbReference type="RefSeq" id="XP_052752227.1">
    <property type="nucleotide sequence ID" value="XM_052896267.1"/>
</dbReference>
<evidence type="ECO:0000313" key="4">
    <source>
        <dbReference type="RefSeq" id="XP_052752227.1"/>
    </source>
</evidence>
<keyword evidence="3" id="KW-1185">Reference proteome</keyword>
<dbReference type="Gene3D" id="3.40.525.10">
    <property type="entry name" value="CRAL-TRIO lipid binding domain"/>
    <property type="match status" value="1"/>
</dbReference>
<dbReference type="SMART" id="SM00516">
    <property type="entry name" value="SEC14"/>
    <property type="match status" value="1"/>
</dbReference>
<dbReference type="Pfam" id="PF00650">
    <property type="entry name" value="CRAL_TRIO"/>
    <property type="match status" value="1"/>
</dbReference>
<dbReference type="PROSITE" id="PS50191">
    <property type="entry name" value="CRAL_TRIO"/>
    <property type="match status" value="1"/>
</dbReference>
<evidence type="ECO:0000256" key="1">
    <source>
        <dbReference type="SAM" id="MobiDB-lite"/>
    </source>
</evidence>
<evidence type="ECO:0000313" key="6">
    <source>
        <dbReference type="RefSeq" id="XP_052752229.1"/>
    </source>
</evidence>
<dbReference type="InterPro" id="IPR001251">
    <property type="entry name" value="CRAL-TRIO_dom"/>
</dbReference>
<gene>
    <name evidence="4 5 6" type="primary">LOC113510817</name>
</gene>
<name>A0ABM3MM06_GALME</name>
<feature type="compositionally biased region" description="Polar residues" evidence="1">
    <location>
        <begin position="272"/>
        <end position="288"/>
    </location>
</feature>
<proteinExistence type="predicted"/>
<dbReference type="RefSeq" id="XP_052752229.1">
    <property type="nucleotide sequence ID" value="XM_052896269.1"/>
</dbReference>
<dbReference type="InterPro" id="IPR036865">
    <property type="entry name" value="CRAL-TRIO_dom_sf"/>
</dbReference>
<evidence type="ECO:0000259" key="2">
    <source>
        <dbReference type="PROSITE" id="PS50191"/>
    </source>
</evidence>
<accession>A0ABM3MM06</accession>
<protein>
    <submittedName>
        <fullName evidence="4 5">Alpha-tocopherol transfer protein-like</fullName>
    </submittedName>
</protein>
<dbReference type="InterPro" id="IPR036273">
    <property type="entry name" value="CRAL/TRIO_N_dom_sf"/>
</dbReference>
<evidence type="ECO:0000313" key="5">
    <source>
        <dbReference type="RefSeq" id="XP_052752228.1"/>
    </source>
</evidence>
<sequence length="288" mass="33866">MTENKSPEELQELVQQMRKWAYEELQLSKGLEDNLLRRFVHSCYYDIDKAKAAAELFFSIRSSSPDLFSNRDPQSAQMQKTLSIVNLARFQISQNRNLWIWQLNDPGLVQYDYIQDVKLFFLVTDAWLLDDEHLENSDIVIMDVKDITLKFLMKYNMSVARKLAKYQEDALPIRLKQIHLVNAPSFIDKIYGLMKPFLKQDITNMLHFHPPKADTLHKFLDKDDLPEDYGGTRGKMEDHMKNVMELLDRKREPLISENLWRVEKKSKSKSSNEQPSSADTTFRTLEID</sequence>